<dbReference type="PRINTS" id="PR00411">
    <property type="entry name" value="PNDRDTASEI"/>
</dbReference>
<comment type="caution">
    <text evidence="2">The sequence shown here is derived from an EMBL/GenBank/DDBJ whole genome shotgun (WGS) entry which is preliminary data.</text>
</comment>
<dbReference type="PANTHER" id="PTHR43539">
    <property type="entry name" value="FLAVIN-BINDING MONOOXYGENASE-LIKE PROTEIN (AFU_ORTHOLOGUE AFUA_4G09220)"/>
    <property type="match status" value="1"/>
</dbReference>
<reference evidence="2 3" key="1">
    <citation type="submission" date="2020-01" db="EMBL/GenBank/DDBJ databases">
        <title>Paenibacillus soybeanensis sp. nov. isolated from the nodules of soybean (Glycine max(L.) Merr).</title>
        <authorList>
            <person name="Wang H."/>
        </authorList>
    </citation>
    <scope>NUCLEOTIDE SEQUENCE [LARGE SCALE GENOMIC DNA]</scope>
    <source>
        <strain evidence="2 3">T1</strain>
    </source>
</reference>
<accession>A0ABW9XYF4</accession>
<evidence type="ECO:0000313" key="3">
    <source>
        <dbReference type="Proteomes" id="UP000665561"/>
    </source>
</evidence>
<proteinExistence type="predicted"/>
<dbReference type="SUPFAM" id="SSF51905">
    <property type="entry name" value="FAD/NAD(P)-binding domain"/>
    <property type="match status" value="2"/>
</dbReference>
<dbReference type="EMBL" id="JAAAMV010000026">
    <property type="protein sequence ID" value="NBD27266.1"/>
    <property type="molecule type" value="Genomic_DNA"/>
</dbReference>
<keyword evidence="1" id="KW-0560">Oxidoreductase</keyword>
<dbReference type="PRINTS" id="PR00368">
    <property type="entry name" value="FADPNR"/>
</dbReference>
<dbReference type="RefSeq" id="WP_161746289.1">
    <property type="nucleotide sequence ID" value="NZ_JAAAMV010000026.1"/>
</dbReference>
<sequence>MREQVDVVIIGAGQAGLAVSYHLTERGCGHVILEKERIGASWRKKWDSFHLVTPNWMLQLPGFPYAGTDPDGFLTRDEVTAYLERYAERFQPRIRTLPVTAVRMNPDARTYAVEASGTTILAKNVVVATGAFQKKKVPAIGARIDESIAQLHSSEYRNPHGLSPGSVLVIGAGQSGCHIAKELNESGRRVYLSVGGSGRQPRRYRGKDTMRWASELGMYDQPAGLLGSPAEKFASSPYVSGRNRGEDIHLRRFALDGITLLGRLRDIRGTTVKLRPDLLDSLAQADEFAEAFMDGIDHYISKSNLIVPEDDARMNDERLKRVALPIIEELDLAAAGITTIVWATGYAPDFEWIDLPVRDRDGYPVHDRGVANHPGLYFIGLAWLHKAKSPILYGVGEDAAYISSHIADRLSM</sequence>
<evidence type="ECO:0000256" key="1">
    <source>
        <dbReference type="ARBA" id="ARBA00023002"/>
    </source>
</evidence>
<dbReference type="Gene3D" id="3.50.50.60">
    <property type="entry name" value="FAD/NAD(P)-binding domain"/>
    <property type="match status" value="2"/>
</dbReference>
<organism evidence="2 3">
    <name type="scientific">Paenibacillus glycinis</name>
    <dbReference type="NCBI Taxonomy" id="2697035"/>
    <lineage>
        <taxon>Bacteria</taxon>
        <taxon>Bacillati</taxon>
        <taxon>Bacillota</taxon>
        <taxon>Bacilli</taxon>
        <taxon>Bacillales</taxon>
        <taxon>Paenibacillaceae</taxon>
        <taxon>Paenibacillus</taxon>
    </lineage>
</organism>
<dbReference type="InterPro" id="IPR036188">
    <property type="entry name" value="FAD/NAD-bd_sf"/>
</dbReference>
<name>A0ABW9XYF4_9BACL</name>
<dbReference type="Pfam" id="PF13738">
    <property type="entry name" value="Pyr_redox_3"/>
    <property type="match status" value="1"/>
</dbReference>
<protein>
    <submittedName>
        <fullName evidence="2">FAD-dependent oxidoreductase</fullName>
    </submittedName>
</protein>
<dbReference type="Proteomes" id="UP000665561">
    <property type="component" value="Unassembled WGS sequence"/>
</dbReference>
<dbReference type="PANTHER" id="PTHR43539:SF78">
    <property type="entry name" value="FLAVIN-CONTAINING MONOOXYGENASE"/>
    <property type="match status" value="1"/>
</dbReference>
<dbReference type="InterPro" id="IPR050982">
    <property type="entry name" value="Auxin_biosynth/cation_transpt"/>
</dbReference>
<evidence type="ECO:0000313" key="2">
    <source>
        <dbReference type="EMBL" id="NBD27266.1"/>
    </source>
</evidence>
<keyword evidence="3" id="KW-1185">Reference proteome</keyword>
<gene>
    <name evidence="2" type="ORF">GT019_25635</name>
</gene>